<gene>
    <name evidence="1" type="ORF">EAS61_35470</name>
</gene>
<comment type="caution">
    <text evidence="1">The sequence shown here is derived from an EMBL/GenBank/DDBJ whole genome shotgun (WGS) entry which is preliminary data.</text>
</comment>
<name>A0A4Q0Q9J1_9BRAD</name>
<reference evidence="1 2" key="1">
    <citation type="submission" date="2018-11" db="EMBL/GenBank/DDBJ databases">
        <title>Bradyrhizobium sp. nov., isolated from effective nodules of peanut in China.</title>
        <authorList>
            <person name="Li Y."/>
        </authorList>
    </citation>
    <scope>NUCLEOTIDE SEQUENCE [LARGE SCALE GENOMIC DNA]</scope>
    <source>
        <strain evidence="1 2">CCBAU 51770</strain>
    </source>
</reference>
<protein>
    <submittedName>
        <fullName evidence="1">Uncharacterized protein</fullName>
    </submittedName>
</protein>
<accession>A0A4Q0Q9J1</accession>
<dbReference type="Proteomes" id="UP000290174">
    <property type="component" value="Unassembled WGS sequence"/>
</dbReference>
<sequence length="85" mass="9560">MTGISMSKQIHFDAERPAPSWDWQKAVDKFLDHIRTKRAPDTYDDYARTLGAARLGTPQDDSKPSIGTSATGEIWRQILQPGVRC</sequence>
<evidence type="ECO:0000313" key="2">
    <source>
        <dbReference type="Proteomes" id="UP000290174"/>
    </source>
</evidence>
<organism evidence="1 2">
    <name type="scientific">Bradyrhizobium zhanjiangense</name>
    <dbReference type="NCBI Taxonomy" id="1325107"/>
    <lineage>
        <taxon>Bacteria</taxon>
        <taxon>Pseudomonadati</taxon>
        <taxon>Pseudomonadota</taxon>
        <taxon>Alphaproteobacteria</taxon>
        <taxon>Hyphomicrobiales</taxon>
        <taxon>Nitrobacteraceae</taxon>
        <taxon>Bradyrhizobium</taxon>
    </lineage>
</organism>
<evidence type="ECO:0000313" key="1">
    <source>
        <dbReference type="EMBL" id="RXG85683.1"/>
    </source>
</evidence>
<dbReference type="AlphaFoldDB" id="A0A4Q0Q9J1"/>
<dbReference type="EMBL" id="RKMK01000055">
    <property type="protein sequence ID" value="RXG85683.1"/>
    <property type="molecule type" value="Genomic_DNA"/>
</dbReference>
<proteinExistence type="predicted"/>